<dbReference type="Gene3D" id="2.40.10.120">
    <property type="match status" value="2"/>
</dbReference>
<dbReference type="SUPFAM" id="SSF50156">
    <property type="entry name" value="PDZ domain-like"/>
    <property type="match status" value="3"/>
</dbReference>
<protein>
    <submittedName>
        <fullName evidence="3">Trypsin-like peptidase domain-containing protein</fullName>
    </submittedName>
</protein>
<reference evidence="4" key="1">
    <citation type="journal article" date="2019" name="Int. J. Syst. Evol. Microbiol.">
        <title>The Global Catalogue of Microorganisms (GCM) 10K type strain sequencing project: providing services to taxonomists for standard genome sequencing and annotation.</title>
        <authorList>
            <consortium name="The Broad Institute Genomics Platform"/>
            <consortium name="The Broad Institute Genome Sequencing Center for Infectious Disease"/>
            <person name="Wu L."/>
            <person name="Ma J."/>
        </authorList>
    </citation>
    <scope>NUCLEOTIDE SEQUENCE [LARGE SCALE GENOMIC DNA]</scope>
    <source>
        <strain evidence="4">CGMCC 1.10759</strain>
    </source>
</reference>
<feature type="domain" description="PDZ" evidence="2">
    <location>
        <begin position="299"/>
        <end position="354"/>
    </location>
</feature>
<dbReference type="Proteomes" id="UP001595904">
    <property type="component" value="Unassembled WGS sequence"/>
</dbReference>
<dbReference type="SMART" id="SM00228">
    <property type="entry name" value="PDZ"/>
    <property type="match status" value="3"/>
</dbReference>
<sequence length="952" mass="104022">MHRTLAVAGLLLLASLPSHSQAPGSVPGAGSPVPPAAVPVPDVEDSRWTRTLERVASGVVTIQVDLARAFDTEWNMSSQATGFVVDAQRGLILTNRHVVTPGPVTATAVFLNREEVTLYPVYRDPVHDFGFYRYDPSKLRFIKPTELKLFPQGAQVGREIRVIGNDAGEQLSILAGTLARLDREAPNYGLGKYNDFNTFYYQAASSTSGGSSGSPVIDIDGRVLALNAGGSSAAASSFYLPLDRVTRALEAVQKNKPVARGTLQTVFVYTPFDEVRRLGLRNESEIEVRKKFPNTVGMLVVSEVQKGSRAENVLEPGDVLVRINGQLTADFSLLASTLDDGVGKTVKLSIERGGQAFERELPIQDMYEVMPDEFLEFGDAVVHNLSWQQARHINVPIKGVYVANPGYSLGAAGVPRGAVISEASGTEIGGLGDLEEVLAKLGDGERVTLRFFTIDDPKTAQWRSIRMDRRWFPARVCKRDDKQGTWPCTPWGQDGVAKAPDPATTTFAKTADPLVNKLAPSLVLVNFDMPYSVSGITERSYYGTGLIVDAERGLVIVDRNTVPSPLGDVRITFAGSIEVPGRVEYIHPLHNIAAISYDPKLIGATPAKAATLKSVDVQPGQEVWAVGMRADGKVQSRSATVASVDPVGFPLSRTLQFRESNLETISLVNGPADYDGVLVDKSGAVIATWASFAYEAGREIAQENRGISAELVQEMLPLLREGRALHSLEAELQPVPLAVARKQDLPDDWIRRLEQHSPERRQVLSVVRTVGGSPADGLLRSGDLILDVDGTIVNRFREVERSVQKPSVRVTVWRDKGVQVIEVPTVELGGRDLDRIVVWAGAVLQKPHRALAAQRGIDPDGVFVAYFSYGSPATRYQLWAGRRIVEVDGKPVADLDQFIQAVSGREDRSSLRLRTVTWNGSVEVMTLKLDKRFWPTYELRRTAQGWTRTALE</sequence>
<dbReference type="Pfam" id="PF13365">
    <property type="entry name" value="Trypsin_2"/>
    <property type="match status" value="1"/>
</dbReference>
<dbReference type="Pfam" id="PF00595">
    <property type="entry name" value="PDZ"/>
    <property type="match status" value="1"/>
</dbReference>
<proteinExistence type="predicted"/>
<dbReference type="RefSeq" id="WP_380595452.1">
    <property type="nucleotide sequence ID" value="NZ_JBHSDU010000002.1"/>
</dbReference>
<dbReference type="InterPro" id="IPR001478">
    <property type="entry name" value="PDZ"/>
</dbReference>
<comment type="caution">
    <text evidence="3">The sequence shown here is derived from an EMBL/GenBank/DDBJ whole genome shotgun (WGS) entry which is preliminary data.</text>
</comment>
<dbReference type="InterPro" id="IPR025926">
    <property type="entry name" value="PDZ-like_dom"/>
</dbReference>
<dbReference type="EMBL" id="JBHSDU010000002">
    <property type="protein sequence ID" value="MFC4308356.1"/>
    <property type="molecule type" value="Genomic_DNA"/>
</dbReference>
<keyword evidence="4" id="KW-1185">Reference proteome</keyword>
<dbReference type="InterPro" id="IPR009003">
    <property type="entry name" value="Peptidase_S1_PA"/>
</dbReference>
<organism evidence="3 4">
    <name type="scientific">Steroidobacter flavus</name>
    <dbReference type="NCBI Taxonomy" id="1842136"/>
    <lineage>
        <taxon>Bacteria</taxon>
        <taxon>Pseudomonadati</taxon>
        <taxon>Pseudomonadota</taxon>
        <taxon>Gammaproteobacteria</taxon>
        <taxon>Steroidobacterales</taxon>
        <taxon>Steroidobacteraceae</taxon>
        <taxon>Steroidobacter</taxon>
    </lineage>
</organism>
<accession>A0ABV8SL68</accession>
<evidence type="ECO:0000313" key="4">
    <source>
        <dbReference type="Proteomes" id="UP001595904"/>
    </source>
</evidence>
<evidence type="ECO:0000256" key="1">
    <source>
        <dbReference type="SAM" id="SignalP"/>
    </source>
</evidence>
<dbReference type="InterPro" id="IPR036034">
    <property type="entry name" value="PDZ_sf"/>
</dbReference>
<feature type="chain" id="PRO_5045180621" evidence="1">
    <location>
        <begin position="21"/>
        <end position="952"/>
    </location>
</feature>
<dbReference type="PRINTS" id="PR00834">
    <property type="entry name" value="PROTEASES2C"/>
</dbReference>
<evidence type="ECO:0000313" key="3">
    <source>
        <dbReference type="EMBL" id="MFC4308356.1"/>
    </source>
</evidence>
<dbReference type="PROSITE" id="PS50106">
    <property type="entry name" value="PDZ"/>
    <property type="match status" value="1"/>
</dbReference>
<dbReference type="PANTHER" id="PTHR46366:SF1">
    <property type="entry name" value="PDZ DOMAIN-CONTAINING PROTEIN C1685.05"/>
    <property type="match status" value="1"/>
</dbReference>
<dbReference type="InterPro" id="IPR001940">
    <property type="entry name" value="Peptidase_S1C"/>
</dbReference>
<dbReference type="SUPFAM" id="SSF50494">
    <property type="entry name" value="Trypsin-like serine proteases"/>
    <property type="match status" value="2"/>
</dbReference>
<feature type="signal peptide" evidence="1">
    <location>
        <begin position="1"/>
        <end position="20"/>
    </location>
</feature>
<evidence type="ECO:0000259" key="2">
    <source>
        <dbReference type="PROSITE" id="PS50106"/>
    </source>
</evidence>
<dbReference type="Gene3D" id="2.30.42.10">
    <property type="match status" value="3"/>
</dbReference>
<dbReference type="Pfam" id="PF12812">
    <property type="entry name" value="PDZ_1"/>
    <property type="match status" value="1"/>
</dbReference>
<keyword evidence="1" id="KW-0732">Signal</keyword>
<gene>
    <name evidence="3" type="ORF">ACFPN2_04620</name>
</gene>
<name>A0ABV8SL68_9GAMM</name>
<dbReference type="PANTHER" id="PTHR46366">
    <property type="entry name" value="PRO-APOPTOTIC SERINE PROTEASE NMA111"/>
    <property type="match status" value="1"/>
</dbReference>